<dbReference type="InterPro" id="IPR012337">
    <property type="entry name" value="RNaseH-like_sf"/>
</dbReference>
<dbReference type="PANTHER" id="PTHR38462">
    <property type="entry name" value="EXONUCLEASE-LIKE PROTEIN"/>
    <property type="match status" value="1"/>
</dbReference>
<accession>A0A0F9ADB6</accession>
<sequence length="223" mass="25574">MPAITAKQLRAKKLSKTDNIKPKTRTREAQADVENLSESLSTIWRVGFFDIETTGLGADFGHMLSGSIKPMHLDKVDVFRIDDYKVYKKDLCNDRQLVVDYRDALAKYDVLVHFNGENFDFPFIDTRLAIWDEERSALTHSIDLLPICRKKLRLHSNRLASVAAALGLRNRKTALDAQVWKRAAYGSKPDLDYIVEHNIADVLVTEEAFMKLRGHVDAIFRRR</sequence>
<dbReference type="SUPFAM" id="SSF53098">
    <property type="entry name" value="Ribonuclease H-like"/>
    <property type="match status" value="1"/>
</dbReference>
<proteinExistence type="predicted"/>
<name>A0A0F9ADB6_9ZZZZ</name>
<gene>
    <name evidence="2" type="ORF">LCGC14_2586450</name>
</gene>
<dbReference type="InterPro" id="IPR036397">
    <property type="entry name" value="RNaseH_sf"/>
</dbReference>
<dbReference type="GO" id="GO:0003676">
    <property type="term" value="F:nucleic acid binding"/>
    <property type="evidence" value="ECO:0007669"/>
    <property type="project" value="InterPro"/>
</dbReference>
<organism evidence="2">
    <name type="scientific">marine sediment metagenome</name>
    <dbReference type="NCBI Taxonomy" id="412755"/>
    <lineage>
        <taxon>unclassified sequences</taxon>
        <taxon>metagenomes</taxon>
        <taxon>ecological metagenomes</taxon>
    </lineage>
</organism>
<evidence type="ECO:0000259" key="1">
    <source>
        <dbReference type="Pfam" id="PF13482"/>
    </source>
</evidence>
<protein>
    <recommendedName>
        <fullName evidence="1">YprB ribonuclease H-like domain-containing protein</fullName>
    </recommendedName>
</protein>
<dbReference type="AlphaFoldDB" id="A0A0F9ADB6"/>
<dbReference type="Gene3D" id="3.30.420.10">
    <property type="entry name" value="Ribonuclease H-like superfamily/Ribonuclease H"/>
    <property type="match status" value="2"/>
</dbReference>
<dbReference type="InterPro" id="IPR038720">
    <property type="entry name" value="YprB_RNase_H-like_dom"/>
</dbReference>
<comment type="caution">
    <text evidence="2">The sequence shown here is derived from an EMBL/GenBank/DDBJ whole genome shotgun (WGS) entry which is preliminary data.</text>
</comment>
<dbReference type="Pfam" id="PF13482">
    <property type="entry name" value="RNase_H_2"/>
    <property type="match status" value="1"/>
</dbReference>
<evidence type="ECO:0000313" key="2">
    <source>
        <dbReference type="EMBL" id="KKL07395.1"/>
    </source>
</evidence>
<reference evidence="2" key="1">
    <citation type="journal article" date="2015" name="Nature">
        <title>Complex archaea that bridge the gap between prokaryotes and eukaryotes.</title>
        <authorList>
            <person name="Spang A."/>
            <person name="Saw J.H."/>
            <person name="Jorgensen S.L."/>
            <person name="Zaremba-Niedzwiedzka K."/>
            <person name="Martijn J."/>
            <person name="Lind A.E."/>
            <person name="van Eijk R."/>
            <person name="Schleper C."/>
            <person name="Guy L."/>
            <person name="Ettema T.J."/>
        </authorList>
    </citation>
    <scope>NUCLEOTIDE SEQUENCE</scope>
</reference>
<dbReference type="PANTHER" id="PTHR38462:SF1">
    <property type="entry name" value="YPRB RIBONUCLEASE H-LIKE DOMAIN-CONTAINING PROTEIN"/>
    <property type="match status" value="1"/>
</dbReference>
<feature type="domain" description="YprB ribonuclease H-like" evidence="1">
    <location>
        <begin position="48"/>
        <end position="206"/>
    </location>
</feature>
<dbReference type="EMBL" id="LAZR01043310">
    <property type="protein sequence ID" value="KKL07395.1"/>
    <property type="molecule type" value="Genomic_DNA"/>
</dbReference>